<dbReference type="GO" id="GO:0016887">
    <property type="term" value="F:ATP hydrolysis activity"/>
    <property type="evidence" value="ECO:0007669"/>
    <property type="project" value="InterPro"/>
</dbReference>
<keyword evidence="4" id="KW-0547">Nucleotide-binding</keyword>
<name>A0A2K1NZV0_9BACT</name>
<evidence type="ECO:0000256" key="4">
    <source>
        <dbReference type="ARBA" id="ARBA00022741"/>
    </source>
</evidence>
<dbReference type="PANTHER" id="PTHR43553:SF27">
    <property type="entry name" value="ENERGY-COUPLING FACTOR TRANSPORTER ATP-BINDING PROTEIN ECFA2"/>
    <property type="match status" value="1"/>
</dbReference>
<dbReference type="CDD" id="cd03225">
    <property type="entry name" value="ABC_cobalt_CbiO_domain1"/>
    <property type="match status" value="1"/>
</dbReference>
<keyword evidence="7" id="KW-0472">Membrane</keyword>
<evidence type="ECO:0000256" key="7">
    <source>
        <dbReference type="ARBA" id="ARBA00023136"/>
    </source>
</evidence>
<feature type="domain" description="ABC transporter" evidence="8">
    <location>
        <begin position="3"/>
        <end position="241"/>
    </location>
</feature>
<evidence type="ECO:0000256" key="1">
    <source>
        <dbReference type="ARBA" id="ARBA00004202"/>
    </source>
</evidence>
<dbReference type="OrthoDB" id="9784332at2"/>
<organism evidence="9 10">
    <name type="scientific">Petrotoga olearia DSM 13574</name>
    <dbReference type="NCBI Taxonomy" id="1122955"/>
    <lineage>
        <taxon>Bacteria</taxon>
        <taxon>Thermotogati</taxon>
        <taxon>Thermotogota</taxon>
        <taxon>Thermotogae</taxon>
        <taxon>Petrotogales</taxon>
        <taxon>Petrotogaceae</taxon>
        <taxon>Petrotoga</taxon>
    </lineage>
</organism>
<reference evidence="9 10" key="1">
    <citation type="submission" date="2013-12" db="EMBL/GenBank/DDBJ databases">
        <title>Comparative genomics of Petrotoga isolates.</title>
        <authorList>
            <person name="Nesbo C.L."/>
            <person name="Charchuk R."/>
            <person name="Chow K."/>
        </authorList>
    </citation>
    <scope>NUCLEOTIDE SEQUENCE [LARGE SCALE GENOMIC DNA]</scope>
    <source>
        <strain evidence="9 10">DSM 13574</strain>
    </source>
</reference>
<protein>
    <submittedName>
        <fullName evidence="9">ABC transporter</fullName>
    </submittedName>
</protein>
<proteinExistence type="predicted"/>
<dbReference type="InterPro" id="IPR003439">
    <property type="entry name" value="ABC_transporter-like_ATP-bd"/>
</dbReference>
<dbReference type="PROSITE" id="PS00211">
    <property type="entry name" value="ABC_TRANSPORTER_1"/>
    <property type="match status" value="1"/>
</dbReference>
<evidence type="ECO:0000313" key="9">
    <source>
        <dbReference type="EMBL" id="PNR96058.1"/>
    </source>
</evidence>
<evidence type="ECO:0000256" key="3">
    <source>
        <dbReference type="ARBA" id="ARBA00022475"/>
    </source>
</evidence>
<dbReference type="PANTHER" id="PTHR43553">
    <property type="entry name" value="HEAVY METAL TRANSPORTER"/>
    <property type="match status" value="1"/>
</dbReference>
<dbReference type="Gene3D" id="3.40.50.300">
    <property type="entry name" value="P-loop containing nucleotide triphosphate hydrolases"/>
    <property type="match status" value="1"/>
</dbReference>
<evidence type="ECO:0000259" key="8">
    <source>
        <dbReference type="PROSITE" id="PS50893"/>
    </source>
</evidence>
<dbReference type="RefSeq" id="WP_103067110.1">
    <property type="nucleotide sequence ID" value="NZ_AZRL01000016.1"/>
</dbReference>
<comment type="caution">
    <text evidence="9">The sequence shown here is derived from an EMBL/GenBank/DDBJ whole genome shotgun (WGS) entry which is preliminary data.</text>
</comment>
<dbReference type="SUPFAM" id="SSF52540">
    <property type="entry name" value="P-loop containing nucleoside triphosphate hydrolases"/>
    <property type="match status" value="1"/>
</dbReference>
<comment type="subcellular location">
    <subcellularLocation>
        <location evidence="1">Cell membrane</location>
        <topology evidence="1">Peripheral membrane protein</topology>
    </subcellularLocation>
</comment>
<dbReference type="Pfam" id="PF00005">
    <property type="entry name" value="ABC_tran"/>
    <property type="match status" value="1"/>
</dbReference>
<dbReference type="EMBL" id="AZRL01000016">
    <property type="protein sequence ID" value="PNR96058.1"/>
    <property type="molecule type" value="Genomic_DNA"/>
</dbReference>
<dbReference type="GO" id="GO:0042626">
    <property type="term" value="F:ATPase-coupled transmembrane transporter activity"/>
    <property type="evidence" value="ECO:0007669"/>
    <property type="project" value="TreeGrafter"/>
</dbReference>
<dbReference type="InterPro" id="IPR015856">
    <property type="entry name" value="ABC_transpr_CbiO/EcfA_su"/>
</dbReference>
<evidence type="ECO:0000256" key="2">
    <source>
        <dbReference type="ARBA" id="ARBA00022448"/>
    </source>
</evidence>
<evidence type="ECO:0000256" key="6">
    <source>
        <dbReference type="ARBA" id="ARBA00022967"/>
    </source>
</evidence>
<sequence length="268" mass="30413">MSIILEDVSFTYSLNTPFQKRALSNINIEIKKGDLWLFVGHTGSGKTTLMSLMNGLLIPQQGSVLVEGLSTKDKKVNIKDIRKKIGIVFQYPESQFFLPTIKEEIMFAPKNFGVQLSDDLLKYYLDLVKLPESYLEKNPFELSGGEMRKVAIISVLSYNPDYIIFDEPTVGLDYLTKTSIFNLIKELHNLGKTIIISTHWIDEFASLKPKVLLLKNGEEAFKGNFDDFVLLDENTLWEAGIILTEKMQLYKCAIKTGKKELAEKISSI</sequence>
<dbReference type="InterPro" id="IPR050095">
    <property type="entry name" value="ECF_ABC_transporter_ATP-bd"/>
</dbReference>
<dbReference type="GO" id="GO:0005524">
    <property type="term" value="F:ATP binding"/>
    <property type="evidence" value="ECO:0007669"/>
    <property type="project" value="UniProtKB-KW"/>
</dbReference>
<dbReference type="InterPro" id="IPR027417">
    <property type="entry name" value="P-loop_NTPase"/>
</dbReference>
<dbReference type="SMART" id="SM00382">
    <property type="entry name" value="AAA"/>
    <property type="match status" value="1"/>
</dbReference>
<dbReference type="InterPro" id="IPR003593">
    <property type="entry name" value="AAA+_ATPase"/>
</dbReference>
<keyword evidence="6" id="KW-1278">Translocase</keyword>
<gene>
    <name evidence="9" type="ORF">X929_06020</name>
</gene>
<dbReference type="Proteomes" id="UP000236434">
    <property type="component" value="Unassembled WGS sequence"/>
</dbReference>
<dbReference type="GO" id="GO:0043190">
    <property type="term" value="C:ATP-binding cassette (ABC) transporter complex"/>
    <property type="evidence" value="ECO:0007669"/>
    <property type="project" value="TreeGrafter"/>
</dbReference>
<keyword evidence="5" id="KW-0067">ATP-binding</keyword>
<dbReference type="InterPro" id="IPR017871">
    <property type="entry name" value="ABC_transporter-like_CS"/>
</dbReference>
<keyword evidence="2" id="KW-0813">Transport</keyword>
<evidence type="ECO:0000313" key="10">
    <source>
        <dbReference type="Proteomes" id="UP000236434"/>
    </source>
</evidence>
<keyword evidence="3" id="KW-1003">Cell membrane</keyword>
<dbReference type="PROSITE" id="PS50893">
    <property type="entry name" value="ABC_TRANSPORTER_2"/>
    <property type="match status" value="1"/>
</dbReference>
<evidence type="ECO:0000256" key="5">
    <source>
        <dbReference type="ARBA" id="ARBA00022840"/>
    </source>
</evidence>
<dbReference type="AlphaFoldDB" id="A0A2K1NZV0"/>
<accession>A0A2K1NZV0</accession>